<dbReference type="RefSeq" id="WP_129462873.1">
    <property type="nucleotide sequence ID" value="NZ_SBKQ01000001.1"/>
</dbReference>
<accession>A0A4Q1L060</accession>
<protein>
    <recommendedName>
        <fullName evidence="3">Nucleotidyltransferase family protein</fullName>
    </recommendedName>
</protein>
<evidence type="ECO:0000313" key="1">
    <source>
        <dbReference type="EMBL" id="RXR35450.1"/>
    </source>
</evidence>
<keyword evidence="2" id="KW-1185">Reference proteome</keyword>
<organism evidence="1 2">
    <name type="scientific">Flavobacterium piscinae</name>
    <dbReference type="NCBI Taxonomy" id="2506424"/>
    <lineage>
        <taxon>Bacteria</taxon>
        <taxon>Pseudomonadati</taxon>
        <taxon>Bacteroidota</taxon>
        <taxon>Flavobacteriia</taxon>
        <taxon>Flavobacteriales</taxon>
        <taxon>Flavobacteriaceae</taxon>
        <taxon>Flavobacterium</taxon>
    </lineage>
</organism>
<reference evidence="2" key="1">
    <citation type="submission" date="2019-01" db="EMBL/GenBank/DDBJ databases">
        <title>Cytophagaceae bacterium strain CAR-16.</title>
        <authorList>
            <person name="Chen W.-M."/>
        </authorList>
    </citation>
    <scope>NUCLEOTIDE SEQUENCE [LARGE SCALE GENOMIC DNA]</scope>
    <source>
        <strain evidence="2">ICH-30</strain>
    </source>
</reference>
<gene>
    <name evidence="1" type="ORF">EQG68_00715</name>
</gene>
<name>A0A4Q1L060_9FLAO</name>
<dbReference type="Gene3D" id="3.30.460.40">
    <property type="match status" value="1"/>
</dbReference>
<dbReference type="SUPFAM" id="SSF81301">
    <property type="entry name" value="Nucleotidyltransferase"/>
    <property type="match status" value="1"/>
</dbReference>
<evidence type="ECO:0008006" key="3">
    <source>
        <dbReference type="Google" id="ProtNLM"/>
    </source>
</evidence>
<sequence length="152" mass="17619">MPTNLFNADFLDFLELLDKHDVDFLLVGGYAVILHGYIRSTGDLDLWINKTSKNYNNLKKAYLDFGAPIFSKEEFESDKFDVWSMGNEPRKIEILTHVDGLVFEESKKNCNWLALEKSKVPYIDFDDLIKNKMASGRYKDLADIEALKKKKE</sequence>
<proteinExistence type="predicted"/>
<dbReference type="Proteomes" id="UP000289734">
    <property type="component" value="Unassembled WGS sequence"/>
</dbReference>
<dbReference type="EMBL" id="SBKQ01000001">
    <property type="protein sequence ID" value="RXR35450.1"/>
    <property type="molecule type" value="Genomic_DNA"/>
</dbReference>
<dbReference type="InterPro" id="IPR043519">
    <property type="entry name" value="NT_sf"/>
</dbReference>
<dbReference type="OrthoDB" id="121150at2"/>
<evidence type="ECO:0000313" key="2">
    <source>
        <dbReference type="Proteomes" id="UP000289734"/>
    </source>
</evidence>
<comment type="caution">
    <text evidence="1">The sequence shown here is derived from an EMBL/GenBank/DDBJ whole genome shotgun (WGS) entry which is preliminary data.</text>
</comment>
<dbReference type="AlphaFoldDB" id="A0A4Q1L060"/>